<evidence type="ECO:0000313" key="2">
    <source>
        <dbReference type="Proteomes" id="UP001172386"/>
    </source>
</evidence>
<accession>A0ACC2ZW42</accession>
<protein>
    <submittedName>
        <fullName evidence="1">Uncharacterized protein</fullName>
    </submittedName>
</protein>
<sequence>MTGGAAVLIGHRIIASLPETSTESLTVFESLSSDETQLRSSVPLSTTNHSRPDTILQSQYLHDTVIQDVIVELVGEDLEPRDLNGMTALELATANGLDRVVESLLKRRTQVDLVQRLGINTSILECPTASLPSISVPRIIVSGTNVLCLGFFIQIIDDSPNSISKRPWANFRPWADRRRRILDLFAAAGVAKTLVFGGSKSLNNNTIPHRPHYQSSLSDQIERNSRCQVNPETPSDQAQREQHSFQNSFSPSEHGYLPRLQSTPGRDAFHRAQTDSTMSNNSYDRNEDSYIHMEATGMGYEPFHYFGECDIKDKCSVWFRDNDTFSNRFMVRYNYPNDYSVGSLIGDANLTVGDTTLKGDGSVSILRGNFWATEADSIESLFMKPEEWF</sequence>
<proteinExistence type="predicted"/>
<gene>
    <name evidence="1" type="ORF">H2198_008846</name>
</gene>
<dbReference type="Proteomes" id="UP001172386">
    <property type="component" value="Unassembled WGS sequence"/>
</dbReference>
<evidence type="ECO:0000313" key="1">
    <source>
        <dbReference type="EMBL" id="KAJ9651882.1"/>
    </source>
</evidence>
<comment type="caution">
    <text evidence="1">The sequence shown here is derived from an EMBL/GenBank/DDBJ whole genome shotgun (WGS) entry which is preliminary data.</text>
</comment>
<keyword evidence="2" id="KW-1185">Reference proteome</keyword>
<dbReference type="EMBL" id="JAPDRQ010000230">
    <property type="protein sequence ID" value="KAJ9651882.1"/>
    <property type="molecule type" value="Genomic_DNA"/>
</dbReference>
<name>A0ACC2ZW42_9EURO</name>
<reference evidence="1" key="1">
    <citation type="submission" date="2022-10" db="EMBL/GenBank/DDBJ databases">
        <title>Culturing micro-colonial fungi from biological soil crusts in the Mojave desert and describing Neophaeococcomyces mojavensis, and introducing the new genera and species Taxawa tesnikishii.</title>
        <authorList>
            <person name="Kurbessoian T."/>
            <person name="Stajich J.E."/>
        </authorList>
    </citation>
    <scope>NUCLEOTIDE SEQUENCE</scope>
    <source>
        <strain evidence="1">JES_112</strain>
    </source>
</reference>
<organism evidence="1 2">
    <name type="scientific">Neophaeococcomyces mojaviensis</name>
    <dbReference type="NCBI Taxonomy" id="3383035"/>
    <lineage>
        <taxon>Eukaryota</taxon>
        <taxon>Fungi</taxon>
        <taxon>Dikarya</taxon>
        <taxon>Ascomycota</taxon>
        <taxon>Pezizomycotina</taxon>
        <taxon>Eurotiomycetes</taxon>
        <taxon>Chaetothyriomycetidae</taxon>
        <taxon>Chaetothyriales</taxon>
        <taxon>Chaetothyriales incertae sedis</taxon>
        <taxon>Neophaeococcomyces</taxon>
    </lineage>
</organism>